<dbReference type="KEGG" id="kdj:28966093"/>
<dbReference type="GeneID" id="28966093"/>
<accession>A0A1A6ADQ8</accession>
<feature type="region of interest" description="Disordered" evidence="1">
    <location>
        <begin position="157"/>
        <end position="201"/>
    </location>
</feature>
<reference evidence="2" key="1">
    <citation type="submission" date="2013-07" db="EMBL/GenBank/DDBJ databases">
        <title>The Genome Sequence of Cryptococcus dejecticola CBS10117.</title>
        <authorList>
            <consortium name="The Broad Institute Genome Sequencing Platform"/>
            <person name="Cuomo C."/>
            <person name="Litvintseva A."/>
            <person name="Chen Y."/>
            <person name="Heitman J."/>
            <person name="Sun S."/>
            <person name="Springer D."/>
            <person name="Dromer F."/>
            <person name="Young S.K."/>
            <person name="Zeng Q."/>
            <person name="Gargeya S."/>
            <person name="Fitzgerald M."/>
            <person name="Abouelleil A."/>
            <person name="Alvarado L."/>
            <person name="Berlin A.M."/>
            <person name="Chapman S.B."/>
            <person name="Dewar J."/>
            <person name="Goldberg J."/>
            <person name="Griggs A."/>
            <person name="Gujja S."/>
            <person name="Hansen M."/>
            <person name="Howarth C."/>
            <person name="Imamovic A."/>
            <person name="Larimer J."/>
            <person name="McCowan C."/>
            <person name="Murphy C."/>
            <person name="Pearson M."/>
            <person name="Priest M."/>
            <person name="Roberts A."/>
            <person name="Saif S."/>
            <person name="Shea T."/>
            <person name="Sykes S."/>
            <person name="Wortman J."/>
            <person name="Nusbaum C."/>
            <person name="Birren B."/>
        </authorList>
    </citation>
    <scope>NUCLEOTIDE SEQUENCE [LARGE SCALE GENOMIC DNA]</scope>
    <source>
        <strain evidence="2">CBS 10117</strain>
    </source>
</reference>
<dbReference type="EMBL" id="KI894028">
    <property type="protein sequence ID" value="OBR88174.1"/>
    <property type="molecule type" value="Genomic_DNA"/>
</dbReference>
<name>A0A1A6ADQ8_9TREE</name>
<evidence type="ECO:0000256" key="1">
    <source>
        <dbReference type="SAM" id="MobiDB-lite"/>
    </source>
</evidence>
<gene>
    <name evidence="2" type="ORF">I303_02394</name>
    <name evidence="3" type="ORF">I303_101473</name>
</gene>
<feature type="compositionally biased region" description="Polar residues" evidence="1">
    <location>
        <begin position="166"/>
        <end position="176"/>
    </location>
</feature>
<organism evidence="2">
    <name type="scientific">Kwoniella dejecticola CBS 10117</name>
    <dbReference type="NCBI Taxonomy" id="1296121"/>
    <lineage>
        <taxon>Eukaryota</taxon>
        <taxon>Fungi</taxon>
        <taxon>Dikarya</taxon>
        <taxon>Basidiomycota</taxon>
        <taxon>Agaricomycotina</taxon>
        <taxon>Tremellomycetes</taxon>
        <taxon>Tremellales</taxon>
        <taxon>Cryptococcaceae</taxon>
        <taxon>Kwoniella</taxon>
    </lineage>
</organism>
<feature type="compositionally biased region" description="Basic and acidic residues" evidence="1">
    <location>
        <begin position="189"/>
        <end position="201"/>
    </location>
</feature>
<evidence type="ECO:0000313" key="3">
    <source>
        <dbReference type="EMBL" id="WWC58928.1"/>
    </source>
</evidence>
<dbReference type="AlphaFoldDB" id="A0A1A6ADQ8"/>
<reference evidence="3" key="2">
    <citation type="submission" date="2013-07" db="EMBL/GenBank/DDBJ databases">
        <authorList>
            <consortium name="The Broad Institute Genome Sequencing Platform"/>
            <person name="Cuomo C."/>
            <person name="Litvintseva A."/>
            <person name="Chen Y."/>
            <person name="Heitman J."/>
            <person name="Sun S."/>
            <person name="Springer D."/>
            <person name="Dromer F."/>
            <person name="Young S.K."/>
            <person name="Zeng Q."/>
            <person name="Gargeya S."/>
            <person name="Fitzgerald M."/>
            <person name="Abouelleil A."/>
            <person name="Alvarado L."/>
            <person name="Berlin A.M."/>
            <person name="Chapman S.B."/>
            <person name="Dewar J."/>
            <person name="Goldberg J."/>
            <person name="Griggs A."/>
            <person name="Gujja S."/>
            <person name="Hansen M."/>
            <person name="Howarth C."/>
            <person name="Imamovic A."/>
            <person name="Larimer J."/>
            <person name="McCowan C."/>
            <person name="Murphy C."/>
            <person name="Pearson M."/>
            <person name="Priest M."/>
            <person name="Roberts A."/>
            <person name="Saif S."/>
            <person name="Shea T."/>
            <person name="Sykes S."/>
            <person name="Wortman J."/>
            <person name="Nusbaum C."/>
            <person name="Birren B."/>
        </authorList>
    </citation>
    <scope>NUCLEOTIDE SEQUENCE</scope>
    <source>
        <strain evidence="3">CBS 10117</strain>
    </source>
</reference>
<proteinExistence type="predicted"/>
<evidence type="ECO:0000313" key="2">
    <source>
        <dbReference type="EMBL" id="OBR88174.1"/>
    </source>
</evidence>
<keyword evidence="4" id="KW-1185">Reference proteome</keyword>
<evidence type="ECO:0000313" key="4">
    <source>
        <dbReference type="Proteomes" id="UP000078595"/>
    </source>
</evidence>
<protein>
    <submittedName>
        <fullName evidence="2">Uncharacterized protein</fullName>
    </submittedName>
</protein>
<dbReference type="RefSeq" id="XP_018266016.1">
    <property type="nucleotide sequence ID" value="XM_018405735.1"/>
</dbReference>
<dbReference type="VEuPathDB" id="FungiDB:I303_02394"/>
<sequence length="201" mass="22112">MPDTVAPGELHQYRVKAEDGSLQTFYRLNTFDKTSATGSEYYSWTGTAADLQASLQSTNHKGAQLLREAIDKGPINVLPNASQSTETEAEWKSGSVTTAKGDQILWMKSVDKDTVDATDPDWHEGDDEAYVIGYKAANKSEITWEIKYRPRLNIESMKGGPDSHQRQLWNAIQSTESGVSGGSASASTDKADREYTVKSKL</sequence>
<dbReference type="EMBL" id="CP144531">
    <property type="protein sequence ID" value="WWC58928.1"/>
    <property type="molecule type" value="Genomic_DNA"/>
</dbReference>
<reference evidence="3" key="3">
    <citation type="submission" date="2024-02" db="EMBL/GenBank/DDBJ databases">
        <title>Comparative genomics of Cryptococcus and Kwoniella reveals pathogenesis evolution and contrasting modes of karyotype evolution via chromosome fusion or intercentromeric recombination.</title>
        <authorList>
            <person name="Coelho M.A."/>
            <person name="David-Palma M."/>
            <person name="Shea T."/>
            <person name="Bowers K."/>
            <person name="McGinley-Smith S."/>
            <person name="Mohammad A.W."/>
            <person name="Gnirke A."/>
            <person name="Yurkov A.M."/>
            <person name="Nowrousian M."/>
            <person name="Sun S."/>
            <person name="Cuomo C.A."/>
            <person name="Heitman J."/>
        </authorList>
    </citation>
    <scope>NUCLEOTIDE SEQUENCE</scope>
    <source>
        <strain evidence="3">CBS 10117</strain>
    </source>
</reference>
<dbReference type="Proteomes" id="UP000078595">
    <property type="component" value="Chromosome 2"/>
</dbReference>